<comment type="caution">
    <text evidence="1">The sequence shown here is derived from an EMBL/GenBank/DDBJ whole genome shotgun (WGS) entry which is preliminary data.</text>
</comment>
<gene>
    <name evidence="1" type="ORF">HPB48_019269</name>
</gene>
<sequence length="101" mass="11482">MEREPLQGMFFLFSLQVYGQSLLKQATSRSRCTRMFETLADVTTATDLAMACQGVEEKQHVQGAVLPTIRLTAVCELKSRARRVLAHVLQTKKKREKRSLL</sequence>
<proteinExistence type="predicted"/>
<dbReference type="Proteomes" id="UP000821853">
    <property type="component" value="Chromosome 4"/>
</dbReference>
<reference evidence="1 2" key="1">
    <citation type="journal article" date="2020" name="Cell">
        <title>Large-Scale Comparative Analyses of Tick Genomes Elucidate Their Genetic Diversity and Vector Capacities.</title>
        <authorList>
            <consortium name="Tick Genome and Microbiome Consortium (TIGMIC)"/>
            <person name="Jia N."/>
            <person name="Wang J."/>
            <person name="Shi W."/>
            <person name="Du L."/>
            <person name="Sun Y."/>
            <person name="Zhan W."/>
            <person name="Jiang J.F."/>
            <person name="Wang Q."/>
            <person name="Zhang B."/>
            <person name="Ji P."/>
            <person name="Bell-Sakyi L."/>
            <person name="Cui X.M."/>
            <person name="Yuan T.T."/>
            <person name="Jiang B.G."/>
            <person name="Yang W.F."/>
            <person name="Lam T.T."/>
            <person name="Chang Q.C."/>
            <person name="Ding S.J."/>
            <person name="Wang X.J."/>
            <person name="Zhu J.G."/>
            <person name="Ruan X.D."/>
            <person name="Zhao L."/>
            <person name="Wei J.T."/>
            <person name="Ye R.Z."/>
            <person name="Que T.C."/>
            <person name="Du C.H."/>
            <person name="Zhou Y.H."/>
            <person name="Cheng J.X."/>
            <person name="Dai P.F."/>
            <person name="Guo W.B."/>
            <person name="Han X.H."/>
            <person name="Huang E.J."/>
            <person name="Li L.F."/>
            <person name="Wei W."/>
            <person name="Gao Y.C."/>
            <person name="Liu J.Z."/>
            <person name="Shao H.Z."/>
            <person name="Wang X."/>
            <person name="Wang C.C."/>
            <person name="Yang T.C."/>
            <person name="Huo Q.B."/>
            <person name="Li W."/>
            <person name="Chen H.Y."/>
            <person name="Chen S.E."/>
            <person name="Zhou L.G."/>
            <person name="Ni X.B."/>
            <person name="Tian J.H."/>
            <person name="Sheng Y."/>
            <person name="Liu T."/>
            <person name="Pan Y.S."/>
            <person name="Xia L.Y."/>
            <person name="Li J."/>
            <person name="Zhao F."/>
            <person name="Cao W.C."/>
        </authorList>
    </citation>
    <scope>NUCLEOTIDE SEQUENCE [LARGE SCALE GENOMIC DNA]</scope>
    <source>
        <strain evidence="1">HaeL-2018</strain>
    </source>
</reference>
<accession>A0A9J6G3H0</accession>
<organism evidence="1 2">
    <name type="scientific">Haemaphysalis longicornis</name>
    <name type="common">Bush tick</name>
    <dbReference type="NCBI Taxonomy" id="44386"/>
    <lineage>
        <taxon>Eukaryota</taxon>
        <taxon>Metazoa</taxon>
        <taxon>Ecdysozoa</taxon>
        <taxon>Arthropoda</taxon>
        <taxon>Chelicerata</taxon>
        <taxon>Arachnida</taxon>
        <taxon>Acari</taxon>
        <taxon>Parasitiformes</taxon>
        <taxon>Ixodida</taxon>
        <taxon>Ixodoidea</taxon>
        <taxon>Ixodidae</taxon>
        <taxon>Haemaphysalinae</taxon>
        <taxon>Haemaphysalis</taxon>
    </lineage>
</organism>
<dbReference type="AlphaFoldDB" id="A0A9J6G3H0"/>
<evidence type="ECO:0000313" key="1">
    <source>
        <dbReference type="EMBL" id="KAH9372934.1"/>
    </source>
</evidence>
<keyword evidence="2" id="KW-1185">Reference proteome</keyword>
<dbReference type="VEuPathDB" id="VectorBase:HLOH_054574"/>
<evidence type="ECO:0000313" key="2">
    <source>
        <dbReference type="Proteomes" id="UP000821853"/>
    </source>
</evidence>
<protein>
    <submittedName>
        <fullName evidence="1">Uncharacterized protein</fullName>
    </submittedName>
</protein>
<name>A0A9J6G3H0_HAELO</name>
<dbReference type="EMBL" id="JABSTR010000006">
    <property type="protein sequence ID" value="KAH9372934.1"/>
    <property type="molecule type" value="Genomic_DNA"/>
</dbReference>